<feature type="region of interest" description="Disordered" evidence="1">
    <location>
        <begin position="433"/>
        <end position="575"/>
    </location>
</feature>
<feature type="compositionally biased region" description="Polar residues" evidence="1">
    <location>
        <begin position="502"/>
        <end position="519"/>
    </location>
</feature>
<dbReference type="Proteomes" id="UP000187013">
    <property type="component" value="Unassembled WGS sequence"/>
</dbReference>
<dbReference type="OrthoDB" id="5413003at2759"/>
<dbReference type="PANTHER" id="PTHR37287">
    <property type="entry name" value="INO EIGHTY SUBUNIT 1"/>
    <property type="match status" value="1"/>
</dbReference>
<gene>
    <name evidence="2" type="ORF">ZYGR_0S00580</name>
</gene>
<reference evidence="2 3" key="1">
    <citation type="submission" date="2016-08" db="EMBL/GenBank/DDBJ databases">
        <title>Draft genome sequence of allopolyploid Zygosaccharomyces rouxii.</title>
        <authorList>
            <person name="Watanabe J."/>
            <person name="Uehara K."/>
            <person name="Mogi Y."/>
            <person name="Tsukioka Y."/>
        </authorList>
    </citation>
    <scope>NUCLEOTIDE SEQUENCE [LARGE SCALE GENOMIC DNA]</scope>
    <source>
        <strain evidence="2 3">NBRC 110957</strain>
    </source>
</reference>
<feature type="compositionally biased region" description="Basic and acidic residues" evidence="1">
    <location>
        <begin position="556"/>
        <end position="575"/>
    </location>
</feature>
<feature type="compositionally biased region" description="Basic and acidic residues" evidence="1">
    <location>
        <begin position="47"/>
        <end position="57"/>
    </location>
</feature>
<name>A0A1Q3A2H1_ZYGRO</name>
<feature type="compositionally biased region" description="Polar residues" evidence="1">
    <location>
        <begin position="474"/>
        <end position="494"/>
    </location>
</feature>
<feature type="compositionally biased region" description="Basic residues" evidence="1">
    <location>
        <begin position="108"/>
        <end position="118"/>
    </location>
</feature>
<feature type="compositionally biased region" description="Basic residues" evidence="1">
    <location>
        <begin position="526"/>
        <end position="536"/>
    </location>
</feature>
<sequence length="683" mass="77443">MIKALIQDGYTCTSNNHITKDCDSKAMTMGKVYDPVHDVFQDQADADMKPGLEDSDSKAPAAGGNVSDGRIVGEEVNAESGDDSTESEDNTNILSNFGPSMVPSVTTNKKKMKESSKYNRHLKKPDGEFFTRGDLQFCFLRELLADERKLFRNIYKDVFAKSIVPVPPPIPGKTLNVTDPEYDAKTFVFDDHLTFSQLYVLTLASSTKCSKVLRDKLLFDQQVAFSTCILGILVNIGRLNTTINFYLEMTSQLRTFHSVPCLQYHSTDSKSLQDTPRLKSILKSLPVGNKPLDLSRMYETPEASKTVEDPLNMVNLLFTMCDNVTLVNLKLIHRWVETRGEPISLFNILDCPGYEPKDRCNVILWLIYIHLETDMSEESVANAVKVFTPNERIPLEPTDKDYDEDPQDEYQFGLDQKAKRKVFLQRIRSGEMPLQQEGHEQGEQESQQTQSQTHAQTHAQASSKKQQKDLKSPTMETVKSESQLPETAASTEVQDAQGELQEPTQDPSDENTAPNNTSDSKQDTTKRRKPRPRKRPNSASNVKKESKAPAPKRRKTEPPEDRRNHNDQPESEDRIDQMISADKAKLVGIPNGESKTQDQFITDLRNAHMPVANKRHDLGLVKIFSEYEDIPMASVIGIRGKKRRKFRDGMLGFETDYLRNFAAAKRIMLHKDPKNYLFEPFHL</sequence>
<evidence type="ECO:0000313" key="3">
    <source>
        <dbReference type="Proteomes" id="UP000187013"/>
    </source>
</evidence>
<feature type="region of interest" description="Disordered" evidence="1">
    <location>
        <begin position="47"/>
        <end position="118"/>
    </location>
</feature>
<accession>A0A1Q3A2H1</accession>
<feature type="compositionally biased region" description="Low complexity" evidence="1">
    <location>
        <begin position="444"/>
        <end position="463"/>
    </location>
</feature>
<evidence type="ECO:0000256" key="1">
    <source>
        <dbReference type="SAM" id="MobiDB-lite"/>
    </source>
</evidence>
<dbReference type="PANTHER" id="PTHR37287:SF1">
    <property type="entry name" value="INO EIGHTY SUBUNIT 1"/>
    <property type="match status" value="1"/>
</dbReference>
<feature type="region of interest" description="Disordered" evidence="1">
    <location>
        <begin position="392"/>
        <end position="414"/>
    </location>
</feature>
<protein>
    <recommendedName>
        <fullName evidence="4">Ino eighty subunit 1</fullName>
    </recommendedName>
</protein>
<organism evidence="2 3">
    <name type="scientific">Zygosaccharomyces rouxii</name>
    <dbReference type="NCBI Taxonomy" id="4956"/>
    <lineage>
        <taxon>Eukaryota</taxon>
        <taxon>Fungi</taxon>
        <taxon>Dikarya</taxon>
        <taxon>Ascomycota</taxon>
        <taxon>Saccharomycotina</taxon>
        <taxon>Saccharomycetes</taxon>
        <taxon>Saccharomycetales</taxon>
        <taxon>Saccharomycetaceae</taxon>
        <taxon>Zygosaccharomyces</taxon>
    </lineage>
</organism>
<dbReference type="eggNOG" id="ENOG502QVDM">
    <property type="taxonomic scope" value="Eukaryota"/>
</dbReference>
<proteinExistence type="predicted"/>
<dbReference type="InterPro" id="IPR038014">
    <property type="entry name" value="Ies1"/>
</dbReference>
<evidence type="ECO:0000313" key="2">
    <source>
        <dbReference type="EMBL" id="GAV49925.1"/>
    </source>
</evidence>
<dbReference type="AlphaFoldDB" id="A0A1Q3A2H1"/>
<evidence type="ECO:0008006" key="4">
    <source>
        <dbReference type="Google" id="ProtNLM"/>
    </source>
</evidence>
<dbReference type="EMBL" id="BDGX01000019">
    <property type="protein sequence ID" value="GAV49925.1"/>
    <property type="molecule type" value="Genomic_DNA"/>
</dbReference>
<feature type="compositionally biased region" description="Acidic residues" evidence="1">
    <location>
        <begin position="76"/>
        <end position="89"/>
    </location>
</feature>
<dbReference type="GO" id="GO:0031011">
    <property type="term" value="C:Ino80 complex"/>
    <property type="evidence" value="ECO:0007669"/>
    <property type="project" value="InterPro"/>
</dbReference>
<feature type="compositionally biased region" description="Polar residues" evidence="1">
    <location>
        <begin position="90"/>
        <end position="107"/>
    </location>
</feature>
<comment type="caution">
    <text evidence="2">The sequence shown here is derived from an EMBL/GenBank/DDBJ whole genome shotgun (WGS) entry which is preliminary data.</text>
</comment>